<gene>
    <name evidence="2" type="ORF">KQP68_16395</name>
</gene>
<feature type="domain" description="PglD N-terminal" evidence="1">
    <location>
        <begin position="2"/>
        <end position="79"/>
    </location>
</feature>
<protein>
    <recommendedName>
        <fullName evidence="1">PglD N-terminal domain-containing protein</fullName>
    </recommendedName>
</protein>
<sequence>MVIIGSKGCAKEILTALKWDNVEETVSLFDNINTDISDAYYDFPIIKSWNELEQHLKTDSKVIIGVGGGQRREVLARKIACLGGVLTTFISQKALVGGYDNTIEPGVVILRGQLLLVM</sequence>
<evidence type="ECO:0000313" key="2">
    <source>
        <dbReference type="EMBL" id="UYU65150.1"/>
    </source>
</evidence>
<proteinExistence type="predicted"/>
<evidence type="ECO:0000259" key="1">
    <source>
        <dbReference type="Pfam" id="PF17836"/>
    </source>
</evidence>
<organism evidence="2 3">
    <name type="scientific">Bacteroides thetaiotaomicron</name>
    <dbReference type="NCBI Taxonomy" id="818"/>
    <lineage>
        <taxon>Bacteria</taxon>
        <taxon>Pseudomonadati</taxon>
        <taxon>Bacteroidota</taxon>
        <taxon>Bacteroidia</taxon>
        <taxon>Bacteroidales</taxon>
        <taxon>Bacteroidaceae</taxon>
        <taxon>Bacteroides</taxon>
    </lineage>
</organism>
<evidence type="ECO:0000313" key="3">
    <source>
        <dbReference type="Proteomes" id="UP001156218"/>
    </source>
</evidence>
<dbReference type="EMBL" id="CP083680">
    <property type="protein sequence ID" value="UYU65150.1"/>
    <property type="molecule type" value="Genomic_DNA"/>
</dbReference>
<dbReference type="AlphaFoldDB" id="A0ABD7U105"/>
<accession>A0ABD7U105</accession>
<reference evidence="2 3" key="1">
    <citation type="submission" date="2021-06" db="EMBL/GenBank/DDBJ databases">
        <title>Interrogation of the integrated mobile genetic elements in gut-associated Bacteroides with a consensus prediction approach.</title>
        <authorList>
            <person name="Campbell D.E."/>
            <person name="Leigh J.R."/>
            <person name="Kim T."/>
            <person name="England W."/>
            <person name="Whitaker R.J."/>
            <person name="Degnan P.H."/>
        </authorList>
    </citation>
    <scope>NUCLEOTIDE SEQUENCE [LARGE SCALE GENOMIC DNA]</scope>
    <source>
        <strain evidence="2 3">WAL8669</strain>
    </source>
</reference>
<dbReference type="Gene3D" id="3.40.50.20">
    <property type="match status" value="1"/>
</dbReference>
<dbReference type="RefSeq" id="WP_264382902.1">
    <property type="nucleotide sequence ID" value="NZ_CP083680.1"/>
</dbReference>
<dbReference type="Proteomes" id="UP001156218">
    <property type="component" value="Chromosome"/>
</dbReference>
<dbReference type="InterPro" id="IPR041561">
    <property type="entry name" value="PglD_N"/>
</dbReference>
<name>A0ABD7U105_BACT4</name>
<dbReference type="Pfam" id="PF17836">
    <property type="entry name" value="PglD_N"/>
    <property type="match status" value="1"/>
</dbReference>